<sequence>MWADNHRAFHKINKISDGTVAWTLVMLFFASFFPYSTSIVASDFSNSTAQVFYGIIIILVSLSNIGISHSLNKAGNQHQFDGLFDMSRQLVAIDLGIKLVGMILSLILFPPATMWSIFIASAMLIIWNSIQKKQFNI</sequence>
<feature type="transmembrane region" description="Helical" evidence="1">
    <location>
        <begin position="114"/>
        <end position="130"/>
    </location>
</feature>
<feature type="transmembrane region" description="Helical" evidence="1">
    <location>
        <begin position="20"/>
        <end position="39"/>
    </location>
</feature>
<protein>
    <submittedName>
        <fullName evidence="2">Membrane protein</fullName>
    </submittedName>
</protein>
<dbReference type="EMBL" id="JAGGLU010000017">
    <property type="protein sequence ID" value="MBP2058892.1"/>
    <property type="molecule type" value="Genomic_DNA"/>
</dbReference>
<dbReference type="Proteomes" id="UP001519292">
    <property type="component" value="Unassembled WGS sequence"/>
</dbReference>
<comment type="caution">
    <text evidence="2">The sequence shown here is derived from an EMBL/GenBank/DDBJ whole genome shotgun (WGS) entry which is preliminary data.</text>
</comment>
<proteinExistence type="predicted"/>
<organism evidence="2 3">
    <name type="scientific">Lactobacillus colini</name>
    <dbReference type="NCBI Taxonomy" id="1819254"/>
    <lineage>
        <taxon>Bacteria</taxon>
        <taxon>Bacillati</taxon>
        <taxon>Bacillota</taxon>
        <taxon>Bacilli</taxon>
        <taxon>Lactobacillales</taxon>
        <taxon>Lactobacillaceae</taxon>
        <taxon>Lactobacillus</taxon>
    </lineage>
</organism>
<name>A0ABS4MHT1_9LACO</name>
<gene>
    <name evidence="2" type="ORF">J2Z60_002083</name>
</gene>
<keyword evidence="3" id="KW-1185">Reference proteome</keyword>
<evidence type="ECO:0000313" key="2">
    <source>
        <dbReference type="EMBL" id="MBP2058892.1"/>
    </source>
</evidence>
<accession>A0ABS4MHT1</accession>
<keyword evidence="1" id="KW-0472">Membrane</keyword>
<feature type="transmembrane region" description="Helical" evidence="1">
    <location>
        <begin position="51"/>
        <end position="69"/>
    </location>
</feature>
<keyword evidence="1" id="KW-1133">Transmembrane helix</keyword>
<evidence type="ECO:0000313" key="3">
    <source>
        <dbReference type="Proteomes" id="UP001519292"/>
    </source>
</evidence>
<evidence type="ECO:0000256" key="1">
    <source>
        <dbReference type="SAM" id="Phobius"/>
    </source>
</evidence>
<reference evidence="2 3" key="1">
    <citation type="submission" date="2021-03" db="EMBL/GenBank/DDBJ databases">
        <title>Genomic Encyclopedia of Type Strains, Phase IV (KMG-IV): sequencing the most valuable type-strain genomes for metagenomic binning, comparative biology and taxonomic classification.</title>
        <authorList>
            <person name="Goeker M."/>
        </authorList>
    </citation>
    <scope>NUCLEOTIDE SEQUENCE [LARGE SCALE GENOMIC DNA]</scope>
    <source>
        <strain evidence="2 3">DSM 101872</strain>
    </source>
</reference>
<keyword evidence="1" id="KW-0812">Transmembrane</keyword>